<evidence type="ECO:0000313" key="2">
    <source>
        <dbReference type="Proteomes" id="UP000276133"/>
    </source>
</evidence>
<keyword evidence="2" id="KW-1185">Reference proteome</keyword>
<protein>
    <submittedName>
        <fullName evidence="1">Uncharacterized protein</fullName>
    </submittedName>
</protein>
<sequence length="94" mass="11007">MVGEPKYDLANISKIVVPECLYQLWYVVEQGLRLRRHQIFARKLRTRLWPLEPLPNKLSVMMAGHLDQTSKLFNSIESFIMFCSLARNRQALGM</sequence>
<reference evidence="1 2" key="1">
    <citation type="journal article" date="2018" name="Sci. Rep.">
        <title>Genomic signatures of local adaptation to the degree of environmental predictability in rotifers.</title>
        <authorList>
            <person name="Franch-Gras L."/>
            <person name="Hahn C."/>
            <person name="Garcia-Roger E.M."/>
            <person name="Carmona M.J."/>
            <person name="Serra M."/>
            <person name="Gomez A."/>
        </authorList>
    </citation>
    <scope>NUCLEOTIDE SEQUENCE [LARGE SCALE GENOMIC DNA]</scope>
    <source>
        <strain evidence="1">HYR1</strain>
    </source>
</reference>
<accession>A0A3M7RW28</accession>
<dbReference type="AlphaFoldDB" id="A0A3M7RW28"/>
<evidence type="ECO:0000313" key="1">
    <source>
        <dbReference type="EMBL" id="RNA27535.1"/>
    </source>
</evidence>
<comment type="caution">
    <text evidence="1">The sequence shown here is derived from an EMBL/GenBank/DDBJ whole genome shotgun (WGS) entry which is preliminary data.</text>
</comment>
<name>A0A3M7RW28_BRAPC</name>
<organism evidence="1 2">
    <name type="scientific">Brachionus plicatilis</name>
    <name type="common">Marine rotifer</name>
    <name type="synonym">Brachionus muelleri</name>
    <dbReference type="NCBI Taxonomy" id="10195"/>
    <lineage>
        <taxon>Eukaryota</taxon>
        <taxon>Metazoa</taxon>
        <taxon>Spiralia</taxon>
        <taxon>Gnathifera</taxon>
        <taxon>Rotifera</taxon>
        <taxon>Eurotatoria</taxon>
        <taxon>Monogononta</taxon>
        <taxon>Pseudotrocha</taxon>
        <taxon>Ploima</taxon>
        <taxon>Brachionidae</taxon>
        <taxon>Brachionus</taxon>
    </lineage>
</organism>
<gene>
    <name evidence="1" type="ORF">BpHYR1_046668</name>
</gene>
<proteinExistence type="predicted"/>
<dbReference type="EMBL" id="REGN01002531">
    <property type="protein sequence ID" value="RNA27535.1"/>
    <property type="molecule type" value="Genomic_DNA"/>
</dbReference>
<dbReference type="Proteomes" id="UP000276133">
    <property type="component" value="Unassembled WGS sequence"/>
</dbReference>